<evidence type="ECO:0000313" key="10">
    <source>
        <dbReference type="EMBL" id="AHH11962.1"/>
    </source>
</evidence>
<dbReference type="HOGENOM" id="CLU_134260_0_0_12"/>
<sequence>MREINSVLVLLLFMMYTIVNYKYREIYMSKINFVFGVLLLISSCGKHDFYSSVQGSKNRVKREISEEDKTGEIQQTPEEVLRERLNDSQRKGLDFLKDALNDKNKLNNILSLDESKIKSTLEHIHSEVVSCTGDDSEQKKETFKTSVREYFKGSGGYDLGNVFGDNSQLTSTCRVVY</sequence>
<evidence type="ECO:0000256" key="8">
    <source>
        <dbReference type="ARBA" id="ARBA00046007"/>
    </source>
</evidence>
<protein>
    <submittedName>
        <fullName evidence="10">Mlp lipoprotein family protein</fullName>
    </submittedName>
</protein>
<evidence type="ECO:0000256" key="2">
    <source>
        <dbReference type="ARBA" id="ARBA00008380"/>
    </source>
</evidence>
<dbReference type="Pfam" id="PF03304">
    <property type="entry name" value="Mlp"/>
    <property type="match status" value="1"/>
</dbReference>
<keyword evidence="9" id="KW-0812">Transmembrane</keyword>
<reference evidence="10" key="1">
    <citation type="submission" date="2013-04" db="EMBL/GenBank/DDBJ databases">
        <title>Comparative Genomics of Relapsing Fever Spirochetes.</title>
        <authorList>
            <person name="Schwan T.G."/>
            <person name="Raffel S.J."/>
            <person name="Porcella S.F."/>
            <person name="Martens C.A."/>
            <person name="Bruno D.P."/>
            <person name="Ricklefs S.M."/>
            <person name="Barbian K.B."/>
        </authorList>
    </citation>
    <scope>NUCLEOTIDE SEQUENCE</scope>
    <source>
        <strain evidence="10">Co53</strain>
        <plasmid evidence="10">unnamed</plasmid>
    </source>
</reference>
<evidence type="ECO:0000256" key="4">
    <source>
        <dbReference type="ARBA" id="ARBA00023136"/>
    </source>
</evidence>
<geneLocation type="plasmid" evidence="10">
    <name>unnamed</name>
</geneLocation>
<organism evidence="10">
    <name type="scientific">Borrelia coriaceae ATCC 43381</name>
    <dbReference type="NCBI Taxonomy" id="1408429"/>
    <lineage>
        <taxon>Bacteria</taxon>
        <taxon>Pseudomonadati</taxon>
        <taxon>Spirochaetota</taxon>
        <taxon>Spirochaetia</taxon>
        <taxon>Spirochaetales</taxon>
        <taxon>Borreliaceae</taxon>
        <taxon>Borrelia</taxon>
    </lineage>
</organism>
<comment type="function">
    <text evidence="8">An outer membrane protein that may participate in pathogenesis. Some human Lyme disease patients have antibodies against this protein. The Mlp proteins probably undergo intragenic recombination, generating new alleles.</text>
</comment>
<keyword evidence="10" id="KW-0614">Plasmid</keyword>
<dbReference type="InterPro" id="IPR004983">
    <property type="entry name" value="Mlp"/>
</dbReference>
<evidence type="ECO:0000256" key="5">
    <source>
        <dbReference type="ARBA" id="ARBA00023139"/>
    </source>
</evidence>
<gene>
    <name evidence="10" type="ORF">BCO_0117301</name>
</gene>
<keyword evidence="3" id="KW-0732">Signal</keyword>
<evidence type="ECO:0000256" key="9">
    <source>
        <dbReference type="SAM" id="Phobius"/>
    </source>
</evidence>
<evidence type="ECO:0000256" key="1">
    <source>
        <dbReference type="ARBA" id="ARBA00004459"/>
    </source>
</evidence>
<comment type="similarity">
    <text evidence="2">Belongs to the Multicopy lipoprotein (Mlp) family.</text>
</comment>
<feature type="transmembrane region" description="Helical" evidence="9">
    <location>
        <begin position="6"/>
        <end position="23"/>
    </location>
</feature>
<keyword evidence="5" id="KW-0564">Palmitate</keyword>
<keyword evidence="7 10" id="KW-0449">Lipoprotein</keyword>
<keyword evidence="4 9" id="KW-0472">Membrane</keyword>
<keyword evidence="6" id="KW-0998">Cell outer membrane</keyword>
<evidence type="ECO:0000256" key="7">
    <source>
        <dbReference type="ARBA" id="ARBA00023288"/>
    </source>
</evidence>
<dbReference type="AlphaFoldDB" id="W5SYR2"/>
<accession>W5SYR2</accession>
<dbReference type="EMBL" id="CP005805">
    <property type="protein sequence ID" value="AHH11962.1"/>
    <property type="molecule type" value="Genomic_DNA"/>
</dbReference>
<proteinExistence type="inferred from homology"/>
<evidence type="ECO:0000256" key="3">
    <source>
        <dbReference type="ARBA" id="ARBA00022729"/>
    </source>
</evidence>
<dbReference type="GO" id="GO:0009279">
    <property type="term" value="C:cell outer membrane"/>
    <property type="evidence" value="ECO:0007669"/>
    <property type="project" value="UniProtKB-SubCell"/>
</dbReference>
<keyword evidence="9" id="KW-1133">Transmembrane helix</keyword>
<evidence type="ECO:0000256" key="6">
    <source>
        <dbReference type="ARBA" id="ARBA00023237"/>
    </source>
</evidence>
<comment type="subcellular location">
    <subcellularLocation>
        <location evidence="1">Cell outer membrane</location>
        <topology evidence="1">Lipid-anchor</topology>
    </subcellularLocation>
</comment>
<name>W5SYR2_9SPIR</name>